<dbReference type="InterPro" id="IPR010920">
    <property type="entry name" value="LSM_dom_sf"/>
</dbReference>
<gene>
    <name evidence="9" type="ORF">QQ91_019790</name>
</gene>
<dbReference type="GO" id="GO:0008381">
    <property type="term" value="F:mechanosensitive monoatomic ion channel activity"/>
    <property type="evidence" value="ECO:0007669"/>
    <property type="project" value="InterPro"/>
</dbReference>
<dbReference type="Gene3D" id="1.10.287.1260">
    <property type="match status" value="1"/>
</dbReference>
<name>A0A0C1UT19_9CYAN</name>
<evidence type="ECO:0000256" key="5">
    <source>
        <dbReference type="ARBA" id="ARBA00022989"/>
    </source>
</evidence>
<dbReference type="SUPFAM" id="SSF82689">
    <property type="entry name" value="Mechanosensitive channel protein MscS (YggB), C-terminal domain"/>
    <property type="match status" value="1"/>
</dbReference>
<dbReference type="InterPro" id="IPR023408">
    <property type="entry name" value="MscS_beta-dom_sf"/>
</dbReference>
<accession>A0A0C1UT19</accession>
<evidence type="ECO:0000259" key="7">
    <source>
        <dbReference type="Pfam" id="PF00924"/>
    </source>
</evidence>
<evidence type="ECO:0000256" key="2">
    <source>
        <dbReference type="ARBA" id="ARBA00008017"/>
    </source>
</evidence>
<keyword evidence="5" id="KW-1133">Transmembrane helix</keyword>
<dbReference type="PROSITE" id="PS01246">
    <property type="entry name" value="UPF0003"/>
    <property type="match status" value="1"/>
</dbReference>
<evidence type="ECO:0000256" key="4">
    <source>
        <dbReference type="ARBA" id="ARBA00022692"/>
    </source>
</evidence>
<evidence type="ECO:0000313" key="9">
    <source>
        <dbReference type="EMBL" id="NEV69342.1"/>
    </source>
</evidence>
<reference evidence="9" key="1">
    <citation type="submission" date="2014-11" db="EMBL/GenBank/DDBJ databases">
        <authorList>
            <person name="Malar M.C."/>
            <person name="Sen D."/>
            <person name="Tripathy S."/>
        </authorList>
    </citation>
    <scope>NUCLEOTIDE SEQUENCE</scope>
    <source>
        <strain evidence="9">BDU141951</strain>
    </source>
</reference>
<dbReference type="PANTHER" id="PTHR30221:SF1">
    <property type="entry name" value="SMALL-CONDUCTANCE MECHANOSENSITIVE CHANNEL"/>
    <property type="match status" value="1"/>
</dbReference>
<dbReference type="GO" id="GO:0005886">
    <property type="term" value="C:plasma membrane"/>
    <property type="evidence" value="ECO:0007669"/>
    <property type="project" value="UniProtKB-SubCell"/>
</dbReference>
<sequence length="306" mass="33728">MAAVLETIQQSLLELLANTIEFLPAIALSILVILATRFSALPIRRLTRTVVEKITSNFSLQLLAVQIANVGVWLLGILLCGILLFPNLGLGDIIALVGLSSVAVGFAFQDIFKNFLAGILLLLNQPFQVGDQIIVSDYEGTVETIDIRSTKIRNYQGEQIVVPNAVVFTNAIEVLTEKACRRTDLGIGLDYNTSLPDARELLSRVAREVDGVLAEPQVEVDIVEFGASSIDFVVRYWTRPTQAIVRRTRTEVIMALKAACDRTGLNIPYPIRTVYFFDQQQFADATPTRQQADNGKANQEVASDFN</sequence>
<evidence type="ECO:0000256" key="3">
    <source>
        <dbReference type="ARBA" id="ARBA00022475"/>
    </source>
</evidence>
<dbReference type="AlphaFoldDB" id="A0A0C1UT19"/>
<comment type="similarity">
    <text evidence="2">Belongs to the MscS (TC 1.A.23) family.</text>
</comment>
<dbReference type="Gene3D" id="2.30.30.60">
    <property type="match status" value="1"/>
</dbReference>
<reference evidence="9" key="2">
    <citation type="journal article" date="2015" name="Genome Announc.">
        <title>Draft Genome Sequence of Filamentous Marine Cyanobacterium Lyngbya confervoides Strain BDU141951.</title>
        <authorList>
            <person name="Chandrababunaidu M.M."/>
            <person name="Sen D."/>
            <person name="Tripathy S."/>
        </authorList>
    </citation>
    <scope>NUCLEOTIDE SEQUENCE</scope>
    <source>
        <strain evidence="9">BDU141951</strain>
    </source>
</reference>
<dbReference type="SUPFAM" id="SSF50182">
    <property type="entry name" value="Sm-like ribonucleoproteins"/>
    <property type="match status" value="1"/>
</dbReference>
<keyword evidence="3" id="KW-1003">Cell membrane</keyword>
<feature type="domain" description="Mechanosensitive ion channel MscS C-terminal" evidence="8">
    <location>
        <begin position="187"/>
        <end position="267"/>
    </location>
</feature>
<dbReference type="PANTHER" id="PTHR30221">
    <property type="entry name" value="SMALL-CONDUCTANCE MECHANOSENSITIVE CHANNEL"/>
    <property type="match status" value="1"/>
</dbReference>
<organism evidence="9">
    <name type="scientific">Lyngbya confervoides BDU141951</name>
    <dbReference type="NCBI Taxonomy" id="1574623"/>
    <lineage>
        <taxon>Bacteria</taxon>
        <taxon>Bacillati</taxon>
        <taxon>Cyanobacteriota</taxon>
        <taxon>Cyanophyceae</taxon>
        <taxon>Oscillatoriophycideae</taxon>
        <taxon>Oscillatoriales</taxon>
        <taxon>Microcoleaceae</taxon>
        <taxon>Lyngbya</taxon>
    </lineage>
</organism>
<evidence type="ECO:0000256" key="1">
    <source>
        <dbReference type="ARBA" id="ARBA00004651"/>
    </source>
</evidence>
<dbReference type="Gene3D" id="3.30.70.100">
    <property type="match status" value="1"/>
</dbReference>
<comment type="caution">
    <text evidence="9">The sequence shown here is derived from an EMBL/GenBank/DDBJ whole genome shotgun (WGS) entry which is preliminary data.</text>
</comment>
<dbReference type="EMBL" id="JTHE02000003">
    <property type="protein sequence ID" value="NEV69342.1"/>
    <property type="molecule type" value="Genomic_DNA"/>
</dbReference>
<dbReference type="Pfam" id="PF21082">
    <property type="entry name" value="MS_channel_3rd"/>
    <property type="match status" value="1"/>
</dbReference>
<comment type="subcellular location">
    <subcellularLocation>
        <location evidence="1">Cell membrane</location>
        <topology evidence="1">Multi-pass membrane protein</topology>
    </subcellularLocation>
</comment>
<dbReference type="InterPro" id="IPR011066">
    <property type="entry name" value="MscS_channel_C_sf"/>
</dbReference>
<evidence type="ECO:0000256" key="6">
    <source>
        <dbReference type="ARBA" id="ARBA00023136"/>
    </source>
</evidence>
<feature type="domain" description="Mechanosensitive ion channel MscS" evidence="7">
    <location>
        <begin position="110"/>
        <end position="173"/>
    </location>
</feature>
<evidence type="ECO:0000259" key="8">
    <source>
        <dbReference type="Pfam" id="PF21082"/>
    </source>
</evidence>
<dbReference type="InterPro" id="IPR006685">
    <property type="entry name" value="MscS_channel_2nd"/>
</dbReference>
<dbReference type="InterPro" id="IPR006686">
    <property type="entry name" value="MscS_channel_CS"/>
</dbReference>
<proteinExistence type="inferred from homology"/>
<protein>
    <submittedName>
        <fullName evidence="9">Mechanosensitive ion channel family protein</fullName>
    </submittedName>
</protein>
<reference evidence="9" key="3">
    <citation type="submission" date="2020-02" db="EMBL/GenBank/DDBJ databases">
        <authorList>
            <person name="Sarangi A.N."/>
            <person name="Ghosh S."/>
            <person name="Mukherjee M."/>
            <person name="Tripathy S."/>
        </authorList>
    </citation>
    <scope>NUCLEOTIDE SEQUENCE</scope>
    <source>
        <strain evidence="9">BDU141951</strain>
    </source>
</reference>
<dbReference type="Pfam" id="PF00924">
    <property type="entry name" value="MS_channel_2nd"/>
    <property type="match status" value="1"/>
</dbReference>
<keyword evidence="6" id="KW-0472">Membrane</keyword>
<keyword evidence="4" id="KW-0812">Transmembrane</keyword>
<dbReference type="InterPro" id="IPR045275">
    <property type="entry name" value="MscS_archaea/bacteria_type"/>
</dbReference>
<dbReference type="InterPro" id="IPR049278">
    <property type="entry name" value="MS_channel_C"/>
</dbReference>